<name>A0A4C1XFH4_EUMVA</name>
<accession>A0A4C1XFH4</accession>
<sequence length="128" mass="14737">MNHTNFQKPTLNTLHLAKKTENGRQTEETCPFPLYLLTLLPILNPVSGYRLHEYRLALHSPLLRWEVCKRGQRPLSLTRSQRPEPENSLVNSTMLEIELDTFRSESDAPNYCAIAFNEDVITNMIIGI</sequence>
<proteinExistence type="predicted"/>
<keyword evidence="2" id="KW-1185">Reference proteome</keyword>
<evidence type="ECO:0000313" key="2">
    <source>
        <dbReference type="Proteomes" id="UP000299102"/>
    </source>
</evidence>
<organism evidence="1 2">
    <name type="scientific">Eumeta variegata</name>
    <name type="common">Bagworm moth</name>
    <name type="synonym">Eumeta japonica</name>
    <dbReference type="NCBI Taxonomy" id="151549"/>
    <lineage>
        <taxon>Eukaryota</taxon>
        <taxon>Metazoa</taxon>
        <taxon>Ecdysozoa</taxon>
        <taxon>Arthropoda</taxon>
        <taxon>Hexapoda</taxon>
        <taxon>Insecta</taxon>
        <taxon>Pterygota</taxon>
        <taxon>Neoptera</taxon>
        <taxon>Endopterygota</taxon>
        <taxon>Lepidoptera</taxon>
        <taxon>Glossata</taxon>
        <taxon>Ditrysia</taxon>
        <taxon>Tineoidea</taxon>
        <taxon>Psychidae</taxon>
        <taxon>Oiketicinae</taxon>
        <taxon>Eumeta</taxon>
    </lineage>
</organism>
<reference evidence="1 2" key="1">
    <citation type="journal article" date="2019" name="Commun. Biol.">
        <title>The bagworm genome reveals a unique fibroin gene that provides high tensile strength.</title>
        <authorList>
            <person name="Kono N."/>
            <person name="Nakamura H."/>
            <person name="Ohtoshi R."/>
            <person name="Tomita M."/>
            <person name="Numata K."/>
            <person name="Arakawa K."/>
        </authorList>
    </citation>
    <scope>NUCLEOTIDE SEQUENCE [LARGE SCALE GENOMIC DNA]</scope>
</reference>
<protein>
    <submittedName>
        <fullName evidence="1">Uncharacterized protein</fullName>
    </submittedName>
</protein>
<evidence type="ECO:0000313" key="1">
    <source>
        <dbReference type="EMBL" id="GBP62168.1"/>
    </source>
</evidence>
<dbReference type="AlphaFoldDB" id="A0A4C1XFH4"/>
<gene>
    <name evidence="1" type="ORF">EVAR_40619_1</name>
</gene>
<dbReference type="EMBL" id="BGZK01000833">
    <property type="protein sequence ID" value="GBP62168.1"/>
    <property type="molecule type" value="Genomic_DNA"/>
</dbReference>
<comment type="caution">
    <text evidence="1">The sequence shown here is derived from an EMBL/GenBank/DDBJ whole genome shotgun (WGS) entry which is preliminary data.</text>
</comment>
<dbReference type="Proteomes" id="UP000299102">
    <property type="component" value="Unassembled WGS sequence"/>
</dbReference>